<dbReference type="PANTHER" id="PTHR43827">
    <property type="entry name" value="2,5-DIKETO-D-GLUCONIC ACID REDUCTASE"/>
    <property type="match status" value="1"/>
</dbReference>
<protein>
    <recommendedName>
        <fullName evidence="1">NADP-dependent oxidoreductase domain-containing protein</fullName>
    </recommendedName>
</protein>
<dbReference type="EnsemblMetazoa" id="XM_031929514">
    <property type="protein sequence ID" value="XP_031785374"/>
    <property type="gene ID" value="LOC116417252"/>
</dbReference>
<evidence type="ECO:0000313" key="2">
    <source>
        <dbReference type="EnsemblMetazoa" id="XP_031785374"/>
    </source>
</evidence>
<dbReference type="RefSeq" id="XP_031785374.1">
    <property type="nucleotide sequence ID" value="XM_031929514.1"/>
</dbReference>
<accession>A0A7M7QCF6</accession>
<sequence>MVDFCHNLGIVVTVHNPLGSGGIIHETGIRRKRDTIELPSVIQNDVVKSIAKKHNKSPAQVTLRFGLQRNLVVILKSSHPKRIRENFDVFDFTLTDSEMKQLKALDQHGRYRKFAMSTGFPGAENHPECERIILSDENV</sequence>
<dbReference type="PANTHER" id="PTHR43827:SF14">
    <property type="entry name" value="NADP-DEPENDENT OXIDOREDUCTASE DOMAIN-CONTAINING PROTEIN"/>
    <property type="match status" value="1"/>
</dbReference>
<name>A0A7M7QCF6_NASVI</name>
<feature type="domain" description="NADP-dependent oxidoreductase" evidence="1">
    <location>
        <begin position="1"/>
        <end position="106"/>
    </location>
</feature>
<reference evidence="2" key="1">
    <citation type="submission" date="2021-01" db="UniProtKB">
        <authorList>
            <consortium name="EnsemblMetazoa"/>
        </authorList>
    </citation>
    <scope>IDENTIFICATION</scope>
</reference>
<proteinExistence type="predicted"/>
<dbReference type="Pfam" id="PF00248">
    <property type="entry name" value="Aldo_ket_red"/>
    <property type="match status" value="1"/>
</dbReference>
<dbReference type="GO" id="GO:0016491">
    <property type="term" value="F:oxidoreductase activity"/>
    <property type="evidence" value="ECO:0007669"/>
    <property type="project" value="InterPro"/>
</dbReference>
<dbReference type="OrthoDB" id="416253at2759"/>
<evidence type="ECO:0000259" key="1">
    <source>
        <dbReference type="Pfam" id="PF00248"/>
    </source>
</evidence>
<dbReference type="Proteomes" id="UP000002358">
    <property type="component" value="Chromosome 4"/>
</dbReference>
<organism evidence="2 3">
    <name type="scientific">Nasonia vitripennis</name>
    <name type="common">Parasitic wasp</name>
    <dbReference type="NCBI Taxonomy" id="7425"/>
    <lineage>
        <taxon>Eukaryota</taxon>
        <taxon>Metazoa</taxon>
        <taxon>Ecdysozoa</taxon>
        <taxon>Arthropoda</taxon>
        <taxon>Hexapoda</taxon>
        <taxon>Insecta</taxon>
        <taxon>Pterygota</taxon>
        <taxon>Neoptera</taxon>
        <taxon>Endopterygota</taxon>
        <taxon>Hymenoptera</taxon>
        <taxon>Apocrita</taxon>
        <taxon>Proctotrupomorpha</taxon>
        <taxon>Chalcidoidea</taxon>
        <taxon>Pteromalidae</taxon>
        <taxon>Pteromalinae</taxon>
        <taxon>Nasonia</taxon>
    </lineage>
</organism>
<dbReference type="GeneID" id="116417252"/>
<dbReference type="Gene3D" id="3.20.20.100">
    <property type="entry name" value="NADP-dependent oxidoreductase domain"/>
    <property type="match status" value="1"/>
</dbReference>
<evidence type="ECO:0000313" key="3">
    <source>
        <dbReference type="Proteomes" id="UP000002358"/>
    </source>
</evidence>
<dbReference type="InterPro" id="IPR036812">
    <property type="entry name" value="NAD(P)_OxRdtase_dom_sf"/>
</dbReference>
<keyword evidence="3" id="KW-1185">Reference proteome</keyword>
<dbReference type="KEGG" id="nvi:116417252"/>
<dbReference type="InterPro" id="IPR023210">
    <property type="entry name" value="NADP_OxRdtase_dom"/>
</dbReference>
<dbReference type="SMR" id="A0A7M7QCF6"/>
<dbReference type="AlphaFoldDB" id="A0A7M7QCF6"/>
<dbReference type="SUPFAM" id="SSF51430">
    <property type="entry name" value="NAD(P)-linked oxidoreductase"/>
    <property type="match status" value="1"/>
</dbReference>
<dbReference type="InParanoid" id="A0A7M7QCF6"/>
<dbReference type="InterPro" id="IPR020471">
    <property type="entry name" value="AKR"/>
</dbReference>